<sequence>MWNGSIQLPIRKEVLKNENGFEEERYIFSEGIPANVTDTTRTDETLGKQCGYQADITVEILACNYYGEPIFRDEATGIEYEVRRSYKPPKTMNIILTGEMREHGKI</sequence>
<accession>A0A8S5PRW3</accession>
<protein>
    <submittedName>
        <fullName evidence="1">Uncharacterized protein</fullName>
    </submittedName>
</protein>
<proteinExistence type="predicted"/>
<organism evidence="1">
    <name type="scientific">Siphoviridae sp. ctkJH11</name>
    <dbReference type="NCBI Taxonomy" id="2825641"/>
    <lineage>
        <taxon>Viruses</taxon>
        <taxon>Duplodnaviria</taxon>
        <taxon>Heunggongvirae</taxon>
        <taxon>Uroviricota</taxon>
        <taxon>Caudoviricetes</taxon>
    </lineage>
</organism>
<name>A0A8S5PRW3_9CAUD</name>
<dbReference type="EMBL" id="BK015484">
    <property type="protein sequence ID" value="DAE09245.1"/>
    <property type="molecule type" value="Genomic_DNA"/>
</dbReference>
<reference evidence="1" key="1">
    <citation type="journal article" date="2021" name="Proc. Natl. Acad. Sci. U.S.A.">
        <title>A Catalog of Tens of Thousands of Viruses from Human Metagenomes Reveals Hidden Associations with Chronic Diseases.</title>
        <authorList>
            <person name="Tisza M.J."/>
            <person name="Buck C.B."/>
        </authorList>
    </citation>
    <scope>NUCLEOTIDE SEQUENCE</scope>
    <source>
        <strain evidence="1">CtkJH11</strain>
    </source>
</reference>
<evidence type="ECO:0000313" key="1">
    <source>
        <dbReference type="EMBL" id="DAE09245.1"/>
    </source>
</evidence>